<protein>
    <submittedName>
        <fullName evidence="5">Epoxide hydrolase</fullName>
    </submittedName>
</protein>
<feature type="active site" description="Proton acceptor" evidence="3">
    <location>
        <position position="343"/>
    </location>
</feature>
<comment type="caution">
    <text evidence="5">The sequence shown here is derived from an EMBL/GenBank/DDBJ whole genome shotgun (WGS) entry which is preliminary data.</text>
</comment>
<evidence type="ECO:0000256" key="3">
    <source>
        <dbReference type="PIRSR" id="PIRSR001112-1"/>
    </source>
</evidence>
<organism evidence="5 6">
    <name type="scientific">Colletotrichum kahawae</name>
    <name type="common">Coffee berry disease fungus</name>
    <dbReference type="NCBI Taxonomy" id="34407"/>
    <lineage>
        <taxon>Eukaryota</taxon>
        <taxon>Fungi</taxon>
        <taxon>Dikarya</taxon>
        <taxon>Ascomycota</taxon>
        <taxon>Pezizomycotina</taxon>
        <taxon>Sordariomycetes</taxon>
        <taxon>Hypocreomycetidae</taxon>
        <taxon>Glomerellales</taxon>
        <taxon>Glomerellaceae</taxon>
        <taxon>Colletotrichum</taxon>
        <taxon>Colletotrichum gloeosporioides species complex</taxon>
    </lineage>
</organism>
<dbReference type="SUPFAM" id="SSF53474">
    <property type="entry name" value="alpha/beta-Hydrolases"/>
    <property type="match status" value="1"/>
</dbReference>
<name>A0AAE0D9F6_COLKA</name>
<dbReference type="GO" id="GO:0004301">
    <property type="term" value="F:epoxide hydrolase activity"/>
    <property type="evidence" value="ECO:0007669"/>
    <property type="project" value="TreeGrafter"/>
</dbReference>
<keyword evidence="6" id="KW-1185">Reference proteome</keyword>
<dbReference type="PANTHER" id="PTHR21661:SF79">
    <property type="entry name" value="EPOXIDE HYDROLASE"/>
    <property type="match status" value="1"/>
</dbReference>
<evidence type="ECO:0000256" key="2">
    <source>
        <dbReference type="ARBA" id="ARBA00022801"/>
    </source>
</evidence>
<dbReference type="EMBL" id="VYYT01000064">
    <property type="protein sequence ID" value="KAK2772731.1"/>
    <property type="molecule type" value="Genomic_DNA"/>
</dbReference>
<comment type="similarity">
    <text evidence="1">Belongs to the peptidase S33 family.</text>
</comment>
<feature type="active site" description="Nucleophile" evidence="3">
    <location>
        <position position="177"/>
    </location>
</feature>
<dbReference type="InterPro" id="IPR016292">
    <property type="entry name" value="Epoxide_hydrolase"/>
</dbReference>
<dbReference type="GO" id="GO:0097176">
    <property type="term" value="P:epoxide metabolic process"/>
    <property type="evidence" value="ECO:0007669"/>
    <property type="project" value="TreeGrafter"/>
</dbReference>
<accession>A0AAE0D9F6</accession>
<dbReference type="Pfam" id="PF06441">
    <property type="entry name" value="EHN"/>
    <property type="match status" value="1"/>
</dbReference>
<evidence type="ECO:0000313" key="5">
    <source>
        <dbReference type="EMBL" id="KAK2772731.1"/>
    </source>
</evidence>
<dbReference type="InterPro" id="IPR029058">
    <property type="entry name" value="AB_hydrolase_fold"/>
</dbReference>
<proteinExistence type="inferred from homology"/>
<feature type="active site" description="Proton donor" evidence="3">
    <location>
        <position position="301"/>
    </location>
</feature>
<evidence type="ECO:0000259" key="4">
    <source>
        <dbReference type="Pfam" id="PF06441"/>
    </source>
</evidence>
<dbReference type="PRINTS" id="PR00412">
    <property type="entry name" value="EPOXHYDRLASE"/>
</dbReference>
<dbReference type="Gene3D" id="3.40.50.1820">
    <property type="entry name" value="alpha/beta hydrolase"/>
    <property type="match status" value="1"/>
</dbReference>
<reference evidence="5" key="1">
    <citation type="submission" date="2023-02" db="EMBL/GenBank/DDBJ databases">
        <title>Colletotrichum kahawae CIFC_Que2 genome sequencing and assembly.</title>
        <authorList>
            <person name="Baroncelli R."/>
        </authorList>
    </citation>
    <scope>NUCLEOTIDE SEQUENCE</scope>
    <source>
        <strain evidence="5">CIFC_Que2</strain>
    </source>
</reference>
<dbReference type="InterPro" id="IPR010497">
    <property type="entry name" value="Epoxide_hydro_N"/>
</dbReference>
<dbReference type="AlphaFoldDB" id="A0AAE0D9F6"/>
<dbReference type="PIRSF" id="PIRSF001112">
    <property type="entry name" value="Epoxide_hydrolase"/>
    <property type="match status" value="1"/>
</dbReference>
<feature type="domain" description="Epoxide hydrolase N-terminal" evidence="4">
    <location>
        <begin position="4"/>
        <end position="111"/>
    </location>
</feature>
<dbReference type="InterPro" id="IPR000639">
    <property type="entry name" value="Epox_hydrolase-like"/>
</dbReference>
<keyword evidence="2 5" id="KW-0378">Hydrolase</keyword>
<sequence length="395" mass="45772">MSEIQDFKVDIPREEVDRLRRKLKDTRLPGRPVVPDAGTNYGPEYGWAESLYHAWTNDFDWYEVQDEINKVPHHITTIEDLKIHFVHVKSENDNAIPLLTIHGWPGSFWEFSQVWEPLTRPIDPDDQAFHVVSPSMPGFCWSSWPPRAGWKLQDNARVFDKLTKKLGYNEYMVQCGDWGSFVGRELGAKYTDSCKLVHLNFAPSPMPEGVEYSEREKKVAERNEDWLKNHMGYAVCMRSRPHTIGIALHDNPMGILMWVGEQYNEAANPDNQKKPFWTKAILTTASLYFFTGCILPSTLPYFESPTHDKFPEFALKEENRIKVPFGYTSFLWDTEPERDDAGHFAALEHPEGLMEDVRELALKAWRNKPETEPVSGGFRPSRRLVDSRVRPEYLP</sequence>
<evidence type="ECO:0000313" key="6">
    <source>
        <dbReference type="Proteomes" id="UP001281614"/>
    </source>
</evidence>
<gene>
    <name evidence="5" type="ORF">CKAH01_13815</name>
</gene>
<evidence type="ECO:0000256" key="1">
    <source>
        <dbReference type="ARBA" id="ARBA00010088"/>
    </source>
</evidence>
<dbReference type="PANTHER" id="PTHR21661">
    <property type="entry name" value="EPOXIDE HYDROLASE 1-RELATED"/>
    <property type="match status" value="1"/>
</dbReference>
<dbReference type="Proteomes" id="UP001281614">
    <property type="component" value="Unassembled WGS sequence"/>
</dbReference>